<feature type="non-terminal residue" evidence="1">
    <location>
        <position position="1"/>
    </location>
</feature>
<dbReference type="Proteomes" id="UP000253664">
    <property type="component" value="Unassembled WGS sequence"/>
</dbReference>
<organism evidence="1 2">
    <name type="scientific">Ophiocordyceps polyrhachis-furcata BCC 54312</name>
    <dbReference type="NCBI Taxonomy" id="1330021"/>
    <lineage>
        <taxon>Eukaryota</taxon>
        <taxon>Fungi</taxon>
        <taxon>Dikarya</taxon>
        <taxon>Ascomycota</taxon>
        <taxon>Pezizomycotina</taxon>
        <taxon>Sordariomycetes</taxon>
        <taxon>Hypocreomycetidae</taxon>
        <taxon>Hypocreales</taxon>
        <taxon>Ophiocordycipitaceae</taxon>
        <taxon>Ophiocordyceps</taxon>
    </lineage>
</organism>
<sequence>LPEPESLAKEYFWSLPIVAERGNFFKKRRKVKRKAVKKEVETVDEELTNREEAIKEELEAGEVFVLRRRSVIWRKTCTYQSDRSDRSDPITPAITAITRPLWPL</sequence>
<evidence type="ECO:0000313" key="2">
    <source>
        <dbReference type="Proteomes" id="UP000253664"/>
    </source>
</evidence>
<accession>A0A367LKB2</accession>
<dbReference type="EMBL" id="LKCN02000003">
    <property type="protein sequence ID" value="RCI14868.1"/>
    <property type="molecule type" value="Genomic_DNA"/>
</dbReference>
<keyword evidence="2" id="KW-1185">Reference proteome</keyword>
<proteinExistence type="predicted"/>
<gene>
    <name evidence="1" type="ORF">L249_7049</name>
</gene>
<reference evidence="1 2" key="1">
    <citation type="journal article" date="2015" name="BMC Genomics">
        <title>Insights from the genome of Ophiocordyceps polyrhachis-furcata to pathogenicity and host specificity in insect fungi.</title>
        <authorList>
            <person name="Wichadakul D."/>
            <person name="Kobmoo N."/>
            <person name="Ingsriswang S."/>
            <person name="Tangphatsornruang S."/>
            <person name="Chantasingh D."/>
            <person name="Luangsa-ard J.J."/>
            <person name="Eurwilaichitr L."/>
        </authorList>
    </citation>
    <scope>NUCLEOTIDE SEQUENCE [LARGE SCALE GENOMIC DNA]</scope>
    <source>
        <strain evidence="1 2">BCC 54312</strain>
    </source>
</reference>
<dbReference type="AlphaFoldDB" id="A0A367LKB2"/>
<comment type="caution">
    <text evidence="1">The sequence shown here is derived from an EMBL/GenBank/DDBJ whole genome shotgun (WGS) entry which is preliminary data.</text>
</comment>
<name>A0A367LKB2_9HYPO</name>
<protein>
    <submittedName>
        <fullName evidence="1">Uncharacterized protein</fullName>
    </submittedName>
</protein>
<evidence type="ECO:0000313" key="1">
    <source>
        <dbReference type="EMBL" id="RCI14868.1"/>
    </source>
</evidence>